<name>A0A6A3B5G9_HIBSY</name>
<evidence type="ECO:0008006" key="4">
    <source>
        <dbReference type="Google" id="ProtNLM"/>
    </source>
</evidence>
<reference evidence="2" key="1">
    <citation type="submission" date="2019-09" db="EMBL/GenBank/DDBJ databases">
        <title>Draft genome information of white flower Hibiscus syriacus.</title>
        <authorList>
            <person name="Kim Y.-M."/>
        </authorList>
    </citation>
    <scope>NUCLEOTIDE SEQUENCE [LARGE SCALE GENOMIC DNA]</scope>
    <source>
        <strain evidence="2">YM2019G1</strain>
    </source>
</reference>
<dbReference type="Proteomes" id="UP000436088">
    <property type="component" value="Unassembled WGS sequence"/>
</dbReference>
<evidence type="ECO:0000256" key="1">
    <source>
        <dbReference type="SAM" id="MobiDB-lite"/>
    </source>
</evidence>
<gene>
    <name evidence="2" type="ORF">F3Y22_tig00110324pilonHSYRG00003</name>
</gene>
<comment type="caution">
    <text evidence="2">The sequence shown here is derived from an EMBL/GenBank/DDBJ whole genome shotgun (WGS) entry which is preliminary data.</text>
</comment>
<dbReference type="InterPro" id="IPR052048">
    <property type="entry name" value="ST_Response_Regulator"/>
</dbReference>
<evidence type="ECO:0000313" key="3">
    <source>
        <dbReference type="Proteomes" id="UP000436088"/>
    </source>
</evidence>
<dbReference type="PANTHER" id="PTHR43228">
    <property type="entry name" value="TWO-COMPONENT RESPONSE REGULATOR"/>
    <property type="match status" value="1"/>
</dbReference>
<dbReference type="EMBL" id="VEPZ02000931">
    <property type="protein sequence ID" value="KAE8710309.1"/>
    <property type="molecule type" value="Genomic_DNA"/>
</dbReference>
<keyword evidence="3" id="KW-1185">Reference proteome</keyword>
<dbReference type="PANTHER" id="PTHR43228:SF1">
    <property type="entry name" value="TWO-COMPONENT RESPONSE REGULATOR ARR22"/>
    <property type="match status" value="1"/>
</dbReference>
<feature type="region of interest" description="Disordered" evidence="1">
    <location>
        <begin position="1"/>
        <end position="26"/>
    </location>
</feature>
<organism evidence="2 3">
    <name type="scientific">Hibiscus syriacus</name>
    <name type="common">Rose of Sharon</name>
    <dbReference type="NCBI Taxonomy" id="106335"/>
    <lineage>
        <taxon>Eukaryota</taxon>
        <taxon>Viridiplantae</taxon>
        <taxon>Streptophyta</taxon>
        <taxon>Embryophyta</taxon>
        <taxon>Tracheophyta</taxon>
        <taxon>Spermatophyta</taxon>
        <taxon>Magnoliopsida</taxon>
        <taxon>eudicotyledons</taxon>
        <taxon>Gunneridae</taxon>
        <taxon>Pentapetalae</taxon>
        <taxon>rosids</taxon>
        <taxon>malvids</taxon>
        <taxon>Malvales</taxon>
        <taxon>Malvaceae</taxon>
        <taxon>Malvoideae</taxon>
        <taxon>Hibiscus</taxon>
    </lineage>
</organism>
<dbReference type="AlphaFoldDB" id="A0A6A3B5G9"/>
<accession>A0A6A3B5G9</accession>
<dbReference type="Gene3D" id="3.40.50.2300">
    <property type="match status" value="1"/>
</dbReference>
<dbReference type="SUPFAM" id="SSF52172">
    <property type="entry name" value="CheY-like"/>
    <property type="match status" value="1"/>
</dbReference>
<proteinExistence type="predicted"/>
<sequence>MGLGNGASSSSLNTKSGEDKVNNNKNLSVLVVDDDPLIRMLRDMHLKRFGLKPQVVEDGKKAATKELRDMGINSMIVGVTSRGLESEMQDFMEACLDYCFEKPLTPDMITFLLNELNNKNDDDNNND</sequence>
<protein>
    <recommendedName>
        <fullName evidence="4">Response regulatory domain-containing protein</fullName>
    </recommendedName>
</protein>
<evidence type="ECO:0000313" key="2">
    <source>
        <dbReference type="EMBL" id="KAE8710309.1"/>
    </source>
</evidence>
<dbReference type="InterPro" id="IPR011006">
    <property type="entry name" value="CheY-like_superfamily"/>
</dbReference>